<dbReference type="Gene3D" id="1.10.10.10">
    <property type="entry name" value="Winged helix-like DNA-binding domain superfamily/Winged helix DNA-binding domain"/>
    <property type="match status" value="1"/>
</dbReference>
<dbReference type="PANTHER" id="PTHR30432">
    <property type="entry name" value="TRANSCRIPTIONAL REGULATOR MODE"/>
    <property type="match status" value="1"/>
</dbReference>
<organism evidence="2 3">
    <name type="scientific">Thermanaeromonas toyohensis ToBE</name>
    <dbReference type="NCBI Taxonomy" id="698762"/>
    <lineage>
        <taxon>Bacteria</taxon>
        <taxon>Bacillati</taxon>
        <taxon>Bacillota</taxon>
        <taxon>Clostridia</taxon>
        <taxon>Neomoorellales</taxon>
        <taxon>Neomoorellaceae</taxon>
        <taxon>Thermanaeromonas</taxon>
    </lineage>
</organism>
<dbReference type="Pfam" id="PF00126">
    <property type="entry name" value="HTH_1"/>
    <property type="match status" value="1"/>
</dbReference>
<proteinExistence type="predicted"/>
<dbReference type="InterPro" id="IPR000847">
    <property type="entry name" value="LysR_HTH_N"/>
</dbReference>
<evidence type="ECO:0000313" key="3">
    <source>
        <dbReference type="Proteomes" id="UP000192569"/>
    </source>
</evidence>
<dbReference type="STRING" id="698762.SAMN00808754_0143"/>
<dbReference type="EMBL" id="LT838272">
    <property type="protein sequence ID" value="SMB89364.1"/>
    <property type="molecule type" value="Genomic_DNA"/>
</dbReference>
<dbReference type="GO" id="GO:0003700">
    <property type="term" value="F:DNA-binding transcription factor activity"/>
    <property type="evidence" value="ECO:0007669"/>
    <property type="project" value="InterPro"/>
</dbReference>
<gene>
    <name evidence="2" type="ORF">SAMN00808754_0143</name>
</gene>
<sequence>MRVRYKVWLEEGEHVFGEGLFTLLREIEQEGAINRAAKNLSMSYRQAWGRIKKAEKRLGFQLLLTRTGGEAGGGAELTPQGKRLLESYDRFRQQVEEAIQDAFRKNFGKL</sequence>
<protein>
    <submittedName>
        <fullName evidence="2">Molybdate transport system regulatory protein</fullName>
    </submittedName>
</protein>
<name>A0A1W1V8N4_9FIRM</name>
<dbReference type="InterPro" id="IPR051815">
    <property type="entry name" value="Molybdate_resp_trans_reg"/>
</dbReference>
<dbReference type="PANTHER" id="PTHR30432:SF1">
    <property type="entry name" value="DNA-BINDING TRANSCRIPTIONAL DUAL REGULATOR MODE"/>
    <property type="match status" value="1"/>
</dbReference>
<dbReference type="SUPFAM" id="SSF46785">
    <property type="entry name" value="Winged helix' DNA-binding domain"/>
    <property type="match status" value="1"/>
</dbReference>
<dbReference type="InterPro" id="IPR036388">
    <property type="entry name" value="WH-like_DNA-bd_sf"/>
</dbReference>
<dbReference type="AlphaFoldDB" id="A0A1W1V8N4"/>
<evidence type="ECO:0000259" key="1">
    <source>
        <dbReference type="Pfam" id="PF00126"/>
    </source>
</evidence>
<dbReference type="OrthoDB" id="285216at2"/>
<dbReference type="InterPro" id="IPR036390">
    <property type="entry name" value="WH_DNA-bd_sf"/>
</dbReference>
<feature type="domain" description="HTH lysR-type" evidence="1">
    <location>
        <begin position="23"/>
        <end position="82"/>
    </location>
</feature>
<evidence type="ECO:0000313" key="2">
    <source>
        <dbReference type="EMBL" id="SMB89364.1"/>
    </source>
</evidence>
<reference evidence="2 3" key="1">
    <citation type="submission" date="2017-04" db="EMBL/GenBank/DDBJ databases">
        <authorList>
            <person name="Afonso C.L."/>
            <person name="Miller P.J."/>
            <person name="Scott M.A."/>
            <person name="Spackman E."/>
            <person name="Goraichik I."/>
            <person name="Dimitrov K.M."/>
            <person name="Suarez D.L."/>
            <person name="Swayne D.E."/>
        </authorList>
    </citation>
    <scope>NUCLEOTIDE SEQUENCE [LARGE SCALE GENOMIC DNA]</scope>
    <source>
        <strain evidence="2 3">ToBE</strain>
    </source>
</reference>
<accession>A0A1W1V8N4</accession>
<keyword evidence="3" id="KW-1185">Reference proteome</keyword>
<dbReference type="Proteomes" id="UP000192569">
    <property type="component" value="Chromosome I"/>
</dbReference>